<gene>
    <name evidence="2" type="ORF">CUN85_11915</name>
</gene>
<dbReference type="AlphaFoldDB" id="A0A4E0PUT7"/>
<sequence>MRIRNLSFSSREVVEESFEWVYDLEDLGYVGWEIVQEGSHCLNEVNLAKVKEIRETTNLQMSMHLPFSDMNLAGLNEGIHNEVLRQMKYYLQMASGLVEVAVLHPGYLSPYGAKLPERSWQTSITSVQMLCDFAAEIGITIAVENMPNFPKIFGQYPDEMLDLLEKVDRENVGMTLDVGHANTMGFLDEFVEKCKGKLSHMHIHDNHGEHDEHLPLGQGNIDWKKLMENLSDYKGLMVTEMAGLEEGRQCIEYLKSL</sequence>
<evidence type="ECO:0000259" key="1">
    <source>
        <dbReference type="Pfam" id="PF01261"/>
    </source>
</evidence>
<dbReference type="Pfam" id="PF01261">
    <property type="entry name" value="AP_endonuc_2"/>
    <property type="match status" value="1"/>
</dbReference>
<dbReference type="SUPFAM" id="SSF51658">
    <property type="entry name" value="Xylose isomerase-like"/>
    <property type="match status" value="1"/>
</dbReference>
<dbReference type="Gene3D" id="3.20.20.150">
    <property type="entry name" value="Divalent-metal-dependent TIM barrel enzymes"/>
    <property type="match status" value="1"/>
</dbReference>
<evidence type="ECO:0000313" key="3">
    <source>
        <dbReference type="Proteomes" id="UP000297295"/>
    </source>
</evidence>
<dbReference type="EMBL" id="PGGK01000018">
    <property type="protein sequence ID" value="TGC07246.1"/>
    <property type="molecule type" value="Genomic_DNA"/>
</dbReference>
<keyword evidence="2" id="KW-0413">Isomerase</keyword>
<dbReference type="GO" id="GO:0016853">
    <property type="term" value="F:isomerase activity"/>
    <property type="evidence" value="ECO:0007669"/>
    <property type="project" value="UniProtKB-KW"/>
</dbReference>
<name>A0A4E0PUT7_9EURY</name>
<reference evidence="2 3" key="1">
    <citation type="submission" date="2017-11" db="EMBL/GenBank/DDBJ databases">
        <title>Isolation and Characterization of Methanogenic Archaea from Saline Meromictic Lake at Siberia.</title>
        <authorList>
            <person name="Shen Y."/>
            <person name="Huang H.-H."/>
            <person name="Lai M.-C."/>
            <person name="Chen S.-C."/>
        </authorList>
    </citation>
    <scope>NUCLEOTIDE SEQUENCE [LARGE SCALE GENOMIC DNA]</scope>
    <source>
        <strain evidence="2 3">SY-01</strain>
    </source>
</reference>
<dbReference type="RefSeq" id="WP_135390524.1">
    <property type="nucleotide sequence ID" value="NZ_PGGK01000018.1"/>
</dbReference>
<proteinExistence type="predicted"/>
<feature type="domain" description="Xylose isomerase-like TIM barrel" evidence="1">
    <location>
        <begin position="23"/>
        <end position="254"/>
    </location>
</feature>
<dbReference type="Proteomes" id="UP000297295">
    <property type="component" value="Unassembled WGS sequence"/>
</dbReference>
<dbReference type="PANTHER" id="PTHR12110">
    <property type="entry name" value="HYDROXYPYRUVATE ISOMERASE"/>
    <property type="match status" value="1"/>
</dbReference>
<dbReference type="InterPro" id="IPR036237">
    <property type="entry name" value="Xyl_isomerase-like_sf"/>
</dbReference>
<dbReference type="InterPro" id="IPR050312">
    <property type="entry name" value="IolE/XylAMocC-like"/>
</dbReference>
<comment type="caution">
    <text evidence="2">The sequence shown here is derived from an EMBL/GenBank/DDBJ whole genome shotgun (WGS) entry which is preliminary data.</text>
</comment>
<evidence type="ECO:0000313" key="2">
    <source>
        <dbReference type="EMBL" id="TGC07246.1"/>
    </source>
</evidence>
<dbReference type="InterPro" id="IPR013022">
    <property type="entry name" value="Xyl_isomerase-like_TIM-brl"/>
</dbReference>
<protein>
    <submittedName>
        <fullName evidence="2">Sugar phosphate isomerase/epimerase</fullName>
    </submittedName>
</protein>
<keyword evidence="3" id="KW-1185">Reference proteome</keyword>
<dbReference type="OrthoDB" id="372143at2157"/>
<accession>A0A4E0PUT7</accession>
<organism evidence="2 3">
    <name type="scientific">Methanolobus halotolerans</name>
    <dbReference type="NCBI Taxonomy" id="2052935"/>
    <lineage>
        <taxon>Archaea</taxon>
        <taxon>Methanobacteriati</taxon>
        <taxon>Methanobacteriota</taxon>
        <taxon>Stenosarchaea group</taxon>
        <taxon>Methanomicrobia</taxon>
        <taxon>Methanosarcinales</taxon>
        <taxon>Methanosarcinaceae</taxon>
        <taxon>Methanolobus</taxon>
    </lineage>
</organism>
<dbReference type="PANTHER" id="PTHR12110:SF21">
    <property type="entry name" value="XYLOSE ISOMERASE-LIKE TIM BARREL DOMAIN-CONTAINING PROTEIN"/>
    <property type="match status" value="1"/>
</dbReference>